<keyword evidence="3" id="KW-1185">Reference proteome</keyword>
<proteinExistence type="predicted"/>
<gene>
    <name evidence="2" type="ORF">B0T22DRAFT_489789</name>
</gene>
<dbReference type="Gene3D" id="3.40.50.1820">
    <property type="entry name" value="alpha/beta hydrolase"/>
    <property type="match status" value="1"/>
</dbReference>
<dbReference type="Proteomes" id="UP001270362">
    <property type="component" value="Unassembled WGS sequence"/>
</dbReference>
<keyword evidence="2" id="KW-0378">Hydrolase</keyword>
<dbReference type="EMBL" id="JAULSO010000002">
    <property type="protein sequence ID" value="KAK3688028.1"/>
    <property type="molecule type" value="Genomic_DNA"/>
</dbReference>
<protein>
    <submittedName>
        <fullName evidence="2">Alpha/Beta hydrolase protein</fullName>
    </submittedName>
</protein>
<evidence type="ECO:0000313" key="3">
    <source>
        <dbReference type="Proteomes" id="UP001270362"/>
    </source>
</evidence>
<dbReference type="Pfam" id="PF12697">
    <property type="entry name" value="Abhydrolase_6"/>
    <property type="match status" value="1"/>
</dbReference>
<evidence type="ECO:0000259" key="1">
    <source>
        <dbReference type="Pfam" id="PF12697"/>
    </source>
</evidence>
<dbReference type="InterPro" id="IPR000073">
    <property type="entry name" value="AB_hydrolase_1"/>
</dbReference>
<sequence>MVISGTFIAQAVVDFIHGAYTNNTGPLLNGTTTVEGDFTVHGIYCHPTKPRLNQTTLQILVHGASYDKSMWSGYGFGDDYNWHVKATARGYHTLAIDRLAHGDDKQYLDPFTVVQGTLDREILHQVINILRTDNHHQNPLPKSFQRIIYVGHSYGTIVGIGHANKYPADLDAMVATGFTVFLNSTAIVNYLQLTPAALSSPRFAQLPYGYVTSLSKASRETSFYSGAYDPRIPLADYARRDTLTAGEVGYTSFATPAFGFARPVLLVAGEQDKITCNSPVLRCADILTTTGAVLFPNAAAREVYAPQDTGHDLTLHYSAPETMRVVHDFLDRHFT</sequence>
<dbReference type="AlphaFoldDB" id="A0AAE0X8V8"/>
<evidence type="ECO:0000313" key="2">
    <source>
        <dbReference type="EMBL" id="KAK3688028.1"/>
    </source>
</evidence>
<name>A0AAE0X8V8_9PEZI</name>
<dbReference type="SUPFAM" id="SSF53474">
    <property type="entry name" value="alpha/beta-Hydrolases"/>
    <property type="match status" value="1"/>
</dbReference>
<reference evidence="2" key="2">
    <citation type="submission" date="2023-06" db="EMBL/GenBank/DDBJ databases">
        <authorList>
            <consortium name="Lawrence Berkeley National Laboratory"/>
            <person name="Haridas S."/>
            <person name="Hensen N."/>
            <person name="Bonometti L."/>
            <person name="Westerberg I."/>
            <person name="Brannstrom I.O."/>
            <person name="Guillou S."/>
            <person name="Cros-Aarteil S."/>
            <person name="Calhoun S."/>
            <person name="Kuo A."/>
            <person name="Mondo S."/>
            <person name="Pangilinan J."/>
            <person name="Riley R."/>
            <person name="Labutti K."/>
            <person name="Andreopoulos B."/>
            <person name="Lipzen A."/>
            <person name="Chen C."/>
            <person name="Yanf M."/>
            <person name="Daum C."/>
            <person name="Ng V."/>
            <person name="Clum A."/>
            <person name="Steindorff A."/>
            <person name="Ohm R."/>
            <person name="Martin F."/>
            <person name="Silar P."/>
            <person name="Natvig D."/>
            <person name="Lalanne C."/>
            <person name="Gautier V."/>
            <person name="Ament-Velasquez S.L."/>
            <person name="Kruys A."/>
            <person name="Hutchinson M.I."/>
            <person name="Powell A.J."/>
            <person name="Barry K."/>
            <person name="Miller A.N."/>
            <person name="Grigoriev I.V."/>
            <person name="Debuchy R."/>
            <person name="Gladieux P."/>
            <person name="Thoren M.H."/>
            <person name="Johannesson H."/>
        </authorList>
    </citation>
    <scope>NUCLEOTIDE SEQUENCE</scope>
    <source>
        <strain evidence="2">CBS 314.62</strain>
    </source>
</reference>
<comment type="caution">
    <text evidence="2">The sequence shown here is derived from an EMBL/GenBank/DDBJ whole genome shotgun (WGS) entry which is preliminary data.</text>
</comment>
<organism evidence="2 3">
    <name type="scientific">Podospora appendiculata</name>
    <dbReference type="NCBI Taxonomy" id="314037"/>
    <lineage>
        <taxon>Eukaryota</taxon>
        <taxon>Fungi</taxon>
        <taxon>Dikarya</taxon>
        <taxon>Ascomycota</taxon>
        <taxon>Pezizomycotina</taxon>
        <taxon>Sordariomycetes</taxon>
        <taxon>Sordariomycetidae</taxon>
        <taxon>Sordariales</taxon>
        <taxon>Podosporaceae</taxon>
        <taxon>Podospora</taxon>
    </lineage>
</organism>
<dbReference type="InterPro" id="IPR029058">
    <property type="entry name" value="AB_hydrolase_fold"/>
</dbReference>
<reference evidence="2" key="1">
    <citation type="journal article" date="2023" name="Mol. Phylogenet. Evol.">
        <title>Genome-scale phylogeny and comparative genomics of the fungal order Sordariales.</title>
        <authorList>
            <person name="Hensen N."/>
            <person name="Bonometti L."/>
            <person name="Westerberg I."/>
            <person name="Brannstrom I.O."/>
            <person name="Guillou S."/>
            <person name="Cros-Aarteil S."/>
            <person name="Calhoun S."/>
            <person name="Haridas S."/>
            <person name="Kuo A."/>
            <person name="Mondo S."/>
            <person name="Pangilinan J."/>
            <person name="Riley R."/>
            <person name="LaButti K."/>
            <person name="Andreopoulos B."/>
            <person name="Lipzen A."/>
            <person name="Chen C."/>
            <person name="Yan M."/>
            <person name="Daum C."/>
            <person name="Ng V."/>
            <person name="Clum A."/>
            <person name="Steindorff A."/>
            <person name="Ohm R.A."/>
            <person name="Martin F."/>
            <person name="Silar P."/>
            <person name="Natvig D.O."/>
            <person name="Lalanne C."/>
            <person name="Gautier V."/>
            <person name="Ament-Velasquez S.L."/>
            <person name="Kruys A."/>
            <person name="Hutchinson M.I."/>
            <person name="Powell A.J."/>
            <person name="Barry K."/>
            <person name="Miller A.N."/>
            <person name="Grigoriev I.V."/>
            <person name="Debuchy R."/>
            <person name="Gladieux P."/>
            <person name="Hiltunen Thoren M."/>
            <person name="Johannesson H."/>
        </authorList>
    </citation>
    <scope>NUCLEOTIDE SEQUENCE</scope>
    <source>
        <strain evidence="2">CBS 314.62</strain>
    </source>
</reference>
<dbReference type="GO" id="GO:0016787">
    <property type="term" value="F:hydrolase activity"/>
    <property type="evidence" value="ECO:0007669"/>
    <property type="project" value="UniProtKB-KW"/>
</dbReference>
<feature type="domain" description="AB hydrolase-1" evidence="1">
    <location>
        <begin position="59"/>
        <end position="321"/>
    </location>
</feature>
<accession>A0AAE0X8V8</accession>